<dbReference type="GO" id="GO:0005886">
    <property type="term" value="C:plasma membrane"/>
    <property type="evidence" value="ECO:0007669"/>
    <property type="project" value="UniProtKB-SubCell"/>
</dbReference>
<evidence type="ECO:0008006" key="13">
    <source>
        <dbReference type="Google" id="ProtNLM"/>
    </source>
</evidence>
<evidence type="ECO:0000313" key="11">
    <source>
        <dbReference type="EMBL" id="KAJ8454263.1"/>
    </source>
</evidence>
<evidence type="ECO:0000256" key="3">
    <source>
        <dbReference type="ARBA" id="ARBA00022448"/>
    </source>
</evidence>
<evidence type="ECO:0000313" key="12">
    <source>
        <dbReference type="Proteomes" id="UP001215151"/>
    </source>
</evidence>
<feature type="compositionally biased region" description="Polar residues" evidence="9">
    <location>
        <begin position="417"/>
        <end position="426"/>
    </location>
</feature>
<feature type="transmembrane region" description="Helical" evidence="10">
    <location>
        <begin position="261"/>
        <end position="283"/>
    </location>
</feature>
<protein>
    <recommendedName>
        <fullName evidence="13">Arsenical-resistance protein ACR3</fullName>
    </recommendedName>
</protein>
<dbReference type="GO" id="GO:0015297">
    <property type="term" value="F:antiporter activity"/>
    <property type="evidence" value="ECO:0007669"/>
    <property type="project" value="InterPro"/>
</dbReference>
<evidence type="ECO:0000256" key="10">
    <source>
        <dbReference type="SAM" id="Phobius"/>
    </source>
</evidence>
<evidence type="ECO:0000256" key="7">
    <source>
        <dbReference type="ARBA" id="ARBA00022989"/>
    </source>
</evidence>
<dbReference type="GO" id="GO:0046685">
    <property type="term" value="P:response to arsenic-containing substance"/>
    <property type="evidence" value="ECO:0007669"/>
    <property type="project" value="UniProtKB-KW"/>
</dbReference>
<dbReference type="AlphaFoldDB" id="A0AAD7X398"/>
<keyword evidence="6" id="KW-0059">Arsenical resistance</keyword>
<organism evidence="11 12">
    <name type="scientific">Trametes cubensis</name>
    <dbReference type="NCBI Taxonomy" id="1111947"/>
    <lineage>
        <taxon>Eukaryota</taxon>
        <taxon>Fungi</taxon>
        <taxon>Dikarya</taxon>
        <taxon>Basidiomycota</taxon>
        <taxon>Agaricomycotina</taxon>
        <taxon>Agaricomycetes</taxon>
        <taxon>Polyporales</taxon>
        <taxon>Polyporaceae</taxon>
        <taxon>Trametes</taxon>
    </lineage>
</organism>
<evidence type="ECO:0000256" key="6">
    <source>
        <dbReference type="ARBA" id="ARBA00022849"/>
    </source>
</evidence>
<keyword evidence="5 10" id="KW-0812">Transmembrane</keyword>
<feature type="transmembrane region" description="Helical" evidence="10">
    <location>
        <begin position="84"/>
        <end position="103"/>
    </location>
</feature>
<feature type="transmembrane region" description="Helical" evidence="10">
    <location>
        <begin position="226"/>
        <end position="249"/>
    </location>
</feature>
<sequence length="434" mass="47532">MEKDASTVTEEQHATELGRVEDGQGIGAASDVADNVLDAPTALMKKLSLLDRLLTPAILLCMIAGVLIGNFVPGVQAAFDTARFQSVSAPIAAGLIVMMWPILTKVRYEALPALLLTRHMLQHVLLSLLLNWVLAPLTMLALAWAALPDLPTYRTGVIMVGLARCIAMVMVWSALARGDAEYCAVLVVLNSVLQIALYAPYALLFVNVLGGGGGVHETIHVSYGDVAISVLIYLGIPLAAGVLTRFAVIRLTSRAFFERRFLPYLSPLALLGLLYTIVVMFAYQGHHIVHTLGPVFRVFVPLVLYFVFMWSATFALVWWCARRERTKEGRNCEGRMEERRREMWSYEMAVVQSFTAASNNFELAIAVTIAVYGVGSDQALAATIGPLVEVPVLLALTWVALFLHEKLPWTSQREDTSVSVSEQAQASGEDAEER</sequence>
<feature type="transmembrane region" description="Helical" evidence="10">
    <location>
        <begin position="380"/>
        <end position="403"/>
    </location>
</feature>
<feature type="transmembrane region" description="Helical" evidence="10">
    <location>
        <begin position="182"/>
        <end position="206"/>
    </location>
</feature>
<dbReference type="GO" id="GO:0015105">
    <property type="term" value="F:arsenite transmembrane transporter activity"/>
    <property type="evidence" value="ECO:0007669"/>
    <property type="project" value="TreeGrafter"/>
</dbReference>
<evidence type="ECO:0000256" key="8">
    <source>
        <dbReference type="ARBA" id="ARBA00023136"/>
    </source>
</evidence>
<proteinExistence type="inferred from homology"/>
<dbReference type="InterPro" id="IPR038770">
    <property type="entry name" value="Na+/solute_symporter_sf"/>
</dbReference>
<evidence type="ECO:0000256" key="5">
    <source>
        <dbReference type="ARBA" id="ARBA00022692"/>
    </source>
</evidence>
<feature type="transmembrane region" description="Helical" evidence="10">
    <location>
        <begin position="53"/>
        <end position="72"/>
    </location>
</feature>
<evidence type="ECO:0000256" key="4">
    <source>
        <dbReference type="ARBA" id="ARBA00022475"/>
    </source>
</evidence>
<dbReference type="NCBIfam" id="TIGR00832">
    <property type="entry name" value="acr3"/>
    <property type="match status" value="1"/>
</dbReference>
<dbReference type="GO" id="GO:0015104">
    <property type="term" value="F:antimonite transmembrane transporter activity"/>
    <property type="evidence" value="ECO:0007669"/>
    <property type="project" value="TreeGrafter"/>
</dbReference>
<comment type="caution">
    <text evidence="11">The sequence shown here is derived from an EMBL/GenBank/DDBJ whole genome shotgun (WGS) entry which is preliminary data.</text>
</comment>
<comment type="subcellular location">
    <subcellularLocation>
        <location evidence="1">Cell membrane</location>
        <topology evidence="1">Multi-pass membrane protein</topology>
    </subcellularLocation>
</comment>
<feature type="transmembrane region" description="Helical" evidence="10">
    <location>
        <begin position="124"/>
        <end position="147"/>
    </location>
</feature>
<dbReference type="InterPro" id="IPR002657">
    <property type="entry name" value="BilAc:Na_symport/Acr3"/>
</dbReference>
<keyword evidence="12" id="KW-1185">Reference proteome</keyword>
<evidence type="ECO:0000256" key="9">
    <source>
        <dbReference type="SAM" id="MobiDB-lite"/>
    </source>
</evidence>
<gene>
    <name evidence="11" type="ORF">ONZ51_g13128</name>
</gene>
<dbReference type="Gene3D" id="1.20.1530.20">
    <property type="match status" value="1"/>
</dbReference>
<keyword evidence="8 10" id="KW-0472">Membrane</keyword>
<feature type="transmembrane region" description="Helical" evidence="10">
    <location>
        <begin position="349"/>
        <end position="374"/>
    </location>
</feature>
<accession>A0AAD7X398</accession>
<keyword evidence="7 10" id="KW-1133">Transmembrane helix</keyword>
<dbReference type="FunFam" id="1.20.1530.20:FF:000009">
    <property type="entry name" value="Arsenite transporter, ACR3 family"/>
    <property type="match status" value="1"/>
</dbReference>
<reference evidence="11" key="1">
    <citation type="submission" date="2022-11" db="EMBL/GenBank/DDBJ databases">
        <title>Genome Sequence of Cubamyces cubensis.</title>
        <authorList>
            <person name="Buettner E."/>
        </authorList>
    </citation>
    <scope>NUCLEOTIDE SEQUENCE</scope>
    <source>
        <strain evidence="11">MPL-01</strain>
    </source>
</reference>
<dbReference type="Proteomes" id="UP001215151">
    <property type="component" value="Unassembled WGS sequence"/>
</dbReference>
<feature type="transmembrane region" description="Helical" evidence="10">
    <location>
        <begin position="295"/>
        <end position="321"/>
    </location>
</feature>
<comment type="similarity">
    <text evidence="2">Belongs to the arsenical resistance-3 (ACR3) (TC 2.A.59) family.</text>
</comment>
<keyword evidence="3" id="KW-0813">Transport</keyword>
<dbReference type="InterPro" id="IPR004706">
    <property type="entry name" value="Arsenical-R_Acr3"/>
</dbReference>
<evidence type="ECO:0000256" key="1">
    <source>
        <dbReference type="ARBA" id="ARBA00004651"/>
    </source>
</evidence>
<feature type="region of interest" description="Disordered" evidence="9">
    <location>
        <begin position="414"/>
        <end position="434"/>
    </location>
</feature>
<dbReference type="EMBL" id="JAPEVG010001010">
    <property type="protein sequence ID" value="KAJ8454263.1"/>
    <property type="molecule type" value="Genomic_DNA"/>
</dbReference>
<dbReference type="Pfam" id="PF01758">
    <property type="entry name" value="SBF"/>
    <property type="match status" value="1"/>
</dbReference>
<evidence type="ECO:0000256" key="2">
    <source>
        <dbReference type="ARBA" id="ARBA00010110"/>
    </source>
</evidence>
<keyword evidence="4" id="KW-1003">Cell membrane</keyword>
<feature type="region of interest" description="Disordered" evidence="9">
    <location>
        <begin position="1"/>
        <end position="20"/>
    </location>
</feature>
<dbReference type="PANTHER" id="PTHR43057:SF1">
    <property type="entry name" value="ARSENICAL-RESISTANCE PROTEIN 3"/>
    <property type="match status" value="1"/>
</dbReference>
<dbReference type="PANTHER" id="PTHR43057">
    <property type="entry name" value="ARSENITE EFFLUX TRANSPORTER"/>
    <property type="match status" value="1"/>
</dbReference>
<name>A0AAD7X398_9APHY</name>
<feature type="transmembrane region" description="Helical" evidence="10">
    <location>
        <begin position="153"/>
        <end position="175"/>
    </location>
</feature>